<name>A0A9D1I7N3_9FIRM</name>
<evidence type="ECO:0000256" key="4">
    <source>
        <dbReference type="SAM" id="SignalP"/>
    </source>
</evidence>
<evidence type="ECO:0000313" key="7">
    <source>
        <dbReference type="Proteomes" id="UP000824091"/>
    </source>
</evidence>
<feature type="domain" description="SbsA Ig-like" evidence="5">
    <location>
        <begin position="28"/>
        <end position="140"/>
    </location>
</feature>
<feature type="compositionally biased region" description="Basic and acidic residues" evidence="2">
    <location>
        <begin position="170"/>
        <end position="219"/>
    </location>
</feature>
<reference evidence="6" key="1">
    <citation type="submission" date="2020-10" db="EMBL/GenBank/DDBJ databases">
        <authorList>
            <person name="Gilroy R."/>
        </authorList>
    </citation>
    <scope>NUCLEOTIDE SEQUENCE</scope>
    <source>
        <strain evidence="6">11300</strain>
    </source>
</reference>
<keyword evidence="3" id="KW-1133">Transmembrane helix</keyword>
<keyword evidence="3" id="KW-0472">Membrane</keyword>
<feature type="compositionally biased region" description="Acidic residues" evidence="2">
    <location>
        <begin position="220"/>
        <end position="232"/>
    </location>
</feature>
<proteinExistence type="predicted"/>
<accession>A0A9D1I7N3</accession>
<protein>
    <submittedName>
        <fullName evidence="6">Ig-like domain-containing protein</fullName>
    </submittedName>
</protein>
<keyword evidence="3" id="KW-0812">Transmembrane</keyword>
<evidence type="ECO:0000259" key="5">
    <source>
        <dbReference type="Pfam" id="PF13205"/>
    </source>
</evidence>
<evidence type="ECO:0000313" key="6">
    <source>
        <dbReference type="EMBL" id="HIU28455.1"/>
    </source>
</evidence>
<evidence type="ECO:0000256" key="3">
    <source>
        <dbReference type="SAM" id="Phobius"/>
    </source>
</evidence>
<feature type="region of interest" description="Disordered" evidence="2">
    <location>
        <begin position="168"/>
        <end position="280"/>
    </location>
</feature>
<gene>
    <name evidence="6" type="ORF">IAD16_08760</name>
</gene>
<feature type="signal peptide" evidence="4">
    <location>
        <begin position="1"/>
        <end position="24"/>
    </location>
</feature>
<dbReference type="Pfam" id="PF13205">
    <property type="entry name" value="Big_5"/>
    <property type="match status" value="1"/>
</dbReference>
<dbReference type="EMBL" id="DVMO01000135">
    <property type="protein sequence ID" value="HIU28455.1"/>
    <property type="molecule type" value="Genomic_DNA"/>
</dbReference>
<feature type="transmembrane region" description="Helical" evidence="3">
    <location>
        <begin position="147"/>
        <end position="165"/>
    </location>
</feature>
<organism evidence="6 7">
    <name type="scientific">Candidatus Fimisoma avicola</name>
    <dbReference type="NCBI Taxonomy" id="2840826"/>
    <lineage>
        <taxon>Bacteria</taxon>
        <taxon>Bacillati</taxon>
        <taxon>Bacillota</taxon>
        <taxon>Clostridia</taxon>
        <taxon>Eubacteriales</taxon>
        <taxon>Candidatus Fimisoma</taxon>
    </lineage>
</organism>
<evidence type="ECO:0000256" key="2">
    <source>
        <dbReference type="SAM" id="MobiDB-lite"/>
    </source>
</evidence>
<keyword evidence="1 4" id="KW-0732">Signal</keyword>
<feature type="compositionally biased region" description="Basic and acidic residues" evidence="2">
    <location>
        <begin position="254"/>
        <end position="263"/>
    </location>
</feature>
<reference evidence="6" key="2">
    <citation type="journal article" date="2021" name="PeerJ">
        <title>Extensive microbial diversity within the chicken gut microbiome revealed by metagenomics and culture.</title>
        <authorList>
            <person name="Gilroy R."/>
            <person name="Ravi A."/>
            <person name="Getino M."/>
            <person name="Pursley I."/>
            <person name="Horton D.L."/>
            <person name="Alikhan N.F."/>
            <person name="Baker D."/>
            <person name="Gharbi K."/>
            <person name="Hall N."/>
            <person name="Watson M."/>
            <person name="Adriaenssens E.M."/>
            <person name="Foster-Nyarko E."/>
            <person name="Jarju S."/>
            <person name="Secka A."/>
            <person name="Antonio M."/>
            <person name="Oren A."/>
            <person name="Chaudhuri R.R."/>
            <person name="La Ragione R."/>
            <person name="Hildebrand F."/>
            <person name="Pallen M.J."/>
        </authorList>
    </citation>
    <scope>NUCLEOTIDE SEQUENCE</scope>
    <source>
        <strain evidence="6">11300</strain>
    </source>
</reference>
<dbReference type="AlphaFoldDB" id="A0A9D1I7N3"/>
<dbReference type="InterPro" id="IPR032812">
    <property type="entry name" value="SbsA_Ig"/>
</dbReference>
<feature type="chain" id="PRO_5038349883" evidence="4">
    <location>
        <begin position="25"/>
        <end position="280"/>
    </location>
</feature>
<evidence type="ECO:0000256" key="1">
    <source>
        <dbReference type="ARBA" id="ARBA00022729"/>
    </source>
</evidence>
<comment type="caution">
    <text evidence="6">The sequence shown here is derived from an EMBL/GenBank/DDBJ whole genome shotgun (WGS) entry which is preliminary data.</text>
</comment>
<sequence>MKKKGAILAIAMLLIMLSTSLCFAAGGLTIEETYPRDGSTGASIENLGVKIYFSQDMTESIVGEANKDGFQLMGPDGNRIPTRVLYNEKEEGVVLVLLDNTSDSDVQITGNTEYTLHISGDVVDDQGNTLGEDQEITFTTLNTSTNTLISVLMMVVMFGGMMVVGRKSAQKADEETKKRDDKVNPYKEAKRTGKSVEEIVEKDQKKKAKLAEKEAREAEKDDDDDDYYDDDEVNKYRVARRHSASEAGSKYVAAKKEAAEQARARAAKYQTASKAKKKKK</sequence>
<dbReference type="Proteomes" id="UP000824091">
    <property type="component" value="Unassembled WGS sequence"/>
</dbReference>